<keyword evidence="2 4" id="KW-0012">Acyltransferase</keyword>
<evidence type="ECO:0000259" key="3">
    <source>
        <dbReference type="PROSITE" id="PS51186"/>
    </source>
</evidence>
<dbReference type="Gene3D" id="3.40.630.30">
    <property type="match status" value="1"/>
</dbReference>
<dbReference type="GO" id="GO:0016746">
    <property type="term" value="F:acyltransferase activity"/>
    <property type="evidence" value="ECO:0007669"/>
    <property type="project" value="UniProtKB-KW"/>
</dbReference>
<dbReference type="InterPro" id="IPR000182">
    <property type="entry name" value="GNAT_dom"/>
</dbReference>
<keyword evidence="5" id="KW-1185">Reference proteome</keyword>
<evidence type="ECO:0000313" key="4">
    <source>
        <dbReference type="EMBL" id="MDA0644368.1"/>
    </source>
</evidence>
<evidence type="ECO:0000256" key="2">
    <source>
        <dbReference type="ARBA" id="ARBA00023315"/>
    </source>
</evidence>
<dbReference type="EC" id="2.3.1.-" evidence="4"/>
<dbReference type="PANTHER" id="PTHR43877:SF1">
    <property type="entry name" value="ACETYLTRANSFERASE"/>
    <property type="match status" value="1"/>
</dbReference>
<comment type="caution">
    <text evidence="4">The sequence shown here is derived from an EMBL/GenBank/DDBJ whole genome shotgun (WGS) entry which is preliminary data.</text>
</comment>
<sequence>MLDVLAGHAARVRAADPLAGGQDRLPKPGLGEQLVEVPGAVGLASMDRSGLDTLNATWGPLVVHRLHARVGGPDPEAALGALLDAWTAAPRREPGPLAVLWPSRDTAAVRALAVRGFAPTVTVAARPRRPPAGQATDPRVRPATADDLDGIARLYEALVAYDAQFGWVTPRPSTPARIREHLTGTLPRSWAWVAEHDGTVTGVVIVDPPPRSRWIASMVTRMPAAYLGVMYADPAVRGRGVGAALAAAAHARLDAWGVATTLLHHAVANPLSGPFWARQGYRPVHTQWVRQGRPSAR</sequence>
<accession>A0ABT4T4C6</accession>
<reference evidence="4 5" key="1">
    <citation type="submission" date="2022-11" db="EMBL/GenBank/DDBJ databases">
        <title>Nonomuraea corallina sp. nov., a new species of the genus Nonomuraea isolated from sea side sediment in Thai sea.</title>
        <authorList>
            <person name="Ngamcharungchit C."/>
            <person name="Matsumoto A."/>
            <person name="Suriyachadkun C."/>
            <person name="Panbangred W."/>
            <person name="Inahashi Y."/>
            <person name="Intra B."/>
        </authorList>
    </citation>
    <scope>NUCLEOTIDE SEQUENCE [LARGE SCALE GENOMIC DNA]</scope>
    <source>
        <strain evidence="4 5">DSM 43553</strain>
    </source>
</reference>
<dbReference type="PANTHER" id="PTHR43877">
    <property type="entry name" value="AMINOALKYLPHOSPHONATE N-ACETYLTRANSFERASE-RELATED-RELATED"/>
    <property type="match status" value="1"/>
</dbReference>
<evidence type="ECO:0000256" key="1">
    <source>
        <dbReference type="ARBA" id="ARBA00022679"/>
    </source>
</evidence>
<protein>
    <submittedName>
        <fullName evidence="4">GNAT family N-acetyltransferase</fullName>
        <ecNumber evidence="4">2.3.1.-</ecNumber>
    </submittedName>
</protein>
<feature type="domain" description="N-acetyltransferase" evidence="3">
    <location>
        <begin position="138"/>
        <end position="297"/>
    </location>
</feature>
<proteinExistence type="predicted"/>
<dbReference type="Pfam" id="PF00583">
    <property type="entry name" value="Acetyltransf_1"/>
    <property type="match status" value="1"/>
</dbReference>
<dbReference type="PROSITE" id="PS51186">
    <property type="entry name" value="GNAT"/>
    <property type="match status" value="1"/>
</dbReference>
<dbReference type="SUPFAM" id="SSF55729">
    <property type="entry name" value="Acyl-CoA N-acyltransferases (Nat)"/>
    <property type="match status" value="1"/>
</dbReference>
<dbReference type="Proteomes" id="UP001212498">
    <property type="component" value="Unassembled WGS sequence"/>
</dbReference>
<keyword evidence="1 4" id="KW-0808">Transferase</keyword>
<dbReference type="RefSeq" id="WP_271278373.1">
    <property type="nucleotide sequence ID" value="NZ_BAABFD010000009.1"/>
</dbReference>
<evidence type="ECO:0000313" key="5">
    <source>
        <dbReference type="Proteomes" id="UP001212498"/>
    </source>
</evidence>
<dbReference type="InterPro" id="IPR016181">
    <property type="entry name" value="Acyl_CoA_acyltransferase"/>
</dbReference>
<name>A0ABT4T4C6_9ACTN</name>
<dbReference type="EMBL" id="JAPNUD010000095">
    <property type="protein sequence ID" value="MDA0644368.1"/>
    <property type="molecule type" value="Genomic_DNA"/>
</dbReference>
<dbReference type="CDD" id="cd04301">
    <property type="entry name" value="NAT_SF"/>
    <property type="match status" value="1"/>
</dbReference>
<gene>
    <name evidence="4" type="ORF">OUY24_27385</name>
</gene>
<dbReference type="InterPro" id="IPR050832">
    <property type="entry name" value="Bact_Acetyltransf"/>
</dbReference>
<organism evidence="4 5">
    <name type="scientific">Nonomuraea ferruginea</name>
    <dbReference type="NCBI Taxonomy" id="46174"/>
    <lineage>
        <taxon>Bacteria</taxon>
        <taxon>Bacillati</taxon>
        <taxon>Actinomycetota</taxon>
        <taxon>Actinomycetes</taxon>
        <taxon>Streptosporangiales</taxon>
        <taxon>Streptosporangiaceae</taxon>
        <taxon>Nonomuraea</taxon>
    </lineage>
</organism>